<accession>A0A6N9TMQ1</accession>
<dbReference type="PANTHER" id="PTHR42695">
    <property type="entry name" value="GLUTAMINE AMIDOTRANSFERASE YLR126C-RELATED"/>
    <property type="match status" value="1"/>
</dbReference>
<dbReference type="InterPro" id="IPR017926">
    <property type="entry name" value="GATASE"/>
</dbReference>
<dbReference type="AlphaFoldDB" id="A0A6N9TMQ1"/>
<sequence length="241" mass="25531">MTSASAPRIHALQHVPFEGPAALAHWARERGLRLEVTRLFAGEPPPETAAFDLLAVLGGPMGVGDAADHPWMAGEMRLVEAAVRAGKGVLGVCLGAQILAHVLGAAVRRNPHREIGWFPVTLTPEGRRHPLTAGLPETFEAFHWHGETFDIPAGAEHLASSEACRHQAFALGPRVIGLQFHLETTPAAVERLVTHCADELDGGPWVQAPHEMAADPGRFSALRGRLDALLDAWAAAGAAGG</sequence>
<dbReference type="PANTHER" id="PTHR42695:SF5">
    <property type="entry name" value="GLUTAMINE AMIDOTRANSFERASE YLR126C-RELATED"/>
    <property type="match status" value="1"/>
</dbReference>
<gene>
    <name evidence="2" type="ORF">G3N55_06630</name>
</gene>
<dbReference type="InterPro" id="IPR044992">
    <property type="entry name" value="ChyE-like"/>
</dbReference>
<dbReference type="CDD" id="cd01741">
    <property type="entry name" value="GATase1_1"/>
    <property type="match status" value="1"/>
</dbReference>
<dbReference type="FunFam" id="3.40.50.880:FF:000033">
    <property type="entry name" value="Glutamine amidotransferase class-I"/>
    <property type="match status" value="1"/>
</dbReference>
<comment type="caution">
    <text evidence="2">The sequence shown here is derived from an EMBL/GenBank/DDBJ whole genome shotgun (WGS) entry which is preliminary data.</text>
</comment>
<feature type="domain" description="Glutamine amidotransferase" evidence="1">
    <location>
        <begin position="22"/>
        <end position="187"/>
    </location>
</feature>
<keyword evidence="3" id="KW-1185">Reference proteome</keyword>
<dbReference type="PROSITE" id="PS51273">
    <property type="entry name" value="GATASE_TYPE_1"/>
    <property type="match status" value="1"/>
</dbReference>
<dbReference type="GO" id="GO:0016740">
    <property type="term" value="F:transferase activity"/>
    <property type="evidence" value="ECO:0007669"/>
    <property type="project" value="UniProtKB-KW"/>
</dbReference>
<organism evidence="2 3">
    <name type="scientific">Dissulfurirhabdus thermomarina</name>
    <dbReference type="NCBI Taxonomy" id="1765737"/>
    <lineage>
        <taxon>Bacteria</taxon>
        <taxon>Deltaproteobacteria</taxon>
        <taxon>Dissulfurirhabdaceae</taxon>
        <taxon>Dissulfurirhabdus</taxon>
    </lineage>
</organism>
<dbReference type="Gene3D" id="3.40.50.880">
    <property type="match status" value="1"/>
</dbReference>
<dbReference type="GO" id="GO:0005829">
    <property type="term" value="C:cytosol"/>
    <property type="evidence" value="ECO:0007669"/>
    <property type="project" value="TreeGrafter"/>
</dbReference>
<dbReference type="EMBL" id="JAAGRR010000062">
    <property type="protein sequence ID" value="NDY42515.1"/>
    <property type="molecule type" value="Genomic_DNA"/>
</dbReference>
<dbReference type="InterPro" id="IPR029062">
    <property type="entry name" value="Class_I_gatase-like"/>
</dbReference>
<keyword evidence="2" id="KW-0315">Glutamine amidotransferase</keyword>
<name>A0A6N9TMQ1_DISTH</name>
<dbReference type="Pfam" id="PF00117">
    <property type="entry name" value="GATase"/>
    <property type="match status" value="1"/>
</dbReference>
<proteinExistence type="predicted"/>
<evidence type="ECO:0000313" key="3">
    <source>
        <dbReference type="Proteomes" id="UP000469346"/>
    </source>
</evidence>
<reference evidence="2 3" key="1">
    <citation type="submission" date="2020-02" db="EMBL/GenBank/DDBJ databases">
        <title>Comparative genomics of sulfur disproportionating microorganisms.</title>
        <authorList>
            <person name="Ward L.M."/>
            <person name="Bertran E."/>
            <person name="Johnston D.T."/>
        </authorList>
    </citation>
    <scope>NUCLEOTIDE SEQUENCE [LARGE SCALE GENOMIC DNA]</scope>
    <source>
        <strain evidence="2 3">DSM 100025</strain>
    </source>
</reference>
<evidence type="ECO:0000259" key="1">
    <source>
        <dbReference type="Pfam" id="PF00117"/>
    </source>
</evidence>
<keyword evidence="2" id="KW-0808">Transferase</keyword>
<evidence type="ECO:0000313" key="2">
    <source>
        <dbReference type="EMBL" id="NDY42515.1"/>
    </source>
</evidence>
<dbReference type="RefSeq" id="WP_163298653.1">
    <property type="nucleotide sequence ID" value="NZ_JAAGRR010000062.1"/>
</dbReference>
<dbReference type="Proteomes" id="UP000469346">
    <property type="component" value="Unassembled WGS sequence"/>
</dbReference>
<protein>
    <submittedName>
        <fullName evidence="2">Type 1 glutamine amidotransferase</fullName>
    </submittedName>
</protein>
<dbReference type="SUPFAM" id="SSF52317">
    <property type="entry name" value="Class I glutamine amidotransferase-like"/>
    <property type="match status" value="1"/>
</dbReference>